<keyword evidence="15" id="KW-1185">Reference proteome</keyword>
<feature type="signal peptide" evidence="11">
    <location>
        <begin position="1"/>
        <end position="23"/>
    </location>
</feature>
<dbReference type="AlphaFoldDB" id="A0A8C6UIZ2"/>
<sequence>MAVAGPGRLLLGLLLLLSPLSSGAWDQDMELYDLVEEVDQNFYQLLSVPQDAPAADIKKAYRRLSLVLHPDKNKEADAEERFRQLVAVYEVLKDEERRKTYDDVLEHGLPDWKQPVFYYRRVRKMSNSELGIILFITLTVGHFAVLWSIYLEKQLDELLTRKKREKKKKVSSKPDADRDRAQERPHWQDLLPLKICIWLYVSLRNLPQTVQEVKCFYEEQQMMKRRLQEEEEEEEREHRPTRKNQKHRPGRTRNTDHFPFTTPALDDGLHGNLQPGNGLHGYDAALEEIEDQMDDWLQEQRPKKKASDWSEEDLSLLSRLMVKFPGGTPGRWERIAHELNRGVAEVPDHRDVLLNATATTIKSYTAPTSGLYSESGQEETKGHAPCDITTGQTMTSRRERAWSVKRGGVSCEEAGPGEGKGRRQADFDPTPRKRRSLSQTRLLPSHRPAPWTQNQQRLLEAALQQFPRGTAERWTRIAGAVPGRSKDECMLRYKALAELVQKRKQTKTS</sequence>
<feature type="domain" description="Myb-like" evidence="13">
    <location>
        <begin position="443"/>
        <end position="497"/>
    </location>
</feature>
<organism evidence="14 15">
    <name type="scientific">Neogobius melanostomus</name>
    <name type="common">round goby</name>
    <dbReference type="NCBI Taxonomy" id="47308"/>
    <lineage>
        <taxon>Eukaryota</taxon>
        <taxon>Metazoa</taxon>
        <taxon>Chordata</taxon>
        <taxon>Craniata</taxon>
        <taxon>Vertebrata</taxon>
        <taxon>Euteleostomi</taxon>
        <taxon>Actinopterygii</taxon>
        <taxon>Neopterygii</taxon>
        <taxon>Teleostei</taxon>
        <taxon>Neoteleostei</taxon>
        <taxon>Acanthomorphata</taxon>
        <taxon>Gobiaria</taxon>
        <taxon>Gobiiformes</taxon>
        <taxon>Gobioidei</taxon>
        <taxon>Gobiidae</taxon>
        <taxon>Benthophilinae</taxon>
        <taxon>Neogobiini</taxon>
        <taxon>Neogobius</taxon>
    </lineage>
</organism>
<dbReference type="InterPro" id="IPR001005">
    <property type="entry name" value="SANT/Myb"/>
</dbReference>
<keyword evidence="4 10" id="KW-1133">Transmembrane helix</keyword>
<evidence type="ECO:0000256" key="2">
    <source>
        <dbReference type="ARBA" id="ARBA00022729"/>
    </source>
</evidence>
<evidence type="ECO:0000256" key="4">
    <source>
        <dbReference type="ARBA" id="ARBA00022989"/>
    </source>
</evidence>
<dbReference type="Proteomes" id="UP000694523">
    <property type="component" value="Unplaced"/>
</dbReference>
<keyword evidence="1 10" id="KW-0812">Transmembrane</keyword>
<proteinExistence type="predicted"/>
<dbReference type="InterPro" id="IPR018253">
    <property type="entry name" value="DnaJ_domain_CS"/>
</dbReference>
<dbReference type="InterPro" id="IPR052606">
    <property type="entry name" value="DnaJ_domain_protein"/>
</dbReference>
<dbReference type="PANTHER" id="PTHR44653:SF2">
    <property type="entry name" value="DNAJ HOMOLOG SUBFAMILY C MEMBER 1"/>
    <property type="match status" value="1"/>
</dbReference>
<dbReference type="Ensembl" id="ENSNMLT00000041032.1">
    <property type="protein sequence ID" value="ENSNMLP00000036833.1"/>
    <property type="gene ID" value="ENSNMLG00000022830.1"/>
</dbReference>
<name>A0A8C6UIZ2_9GOBI</name>
<comment type="subcellular location">
    <subcellularLocation>
        <location evidence="8">Endomembrane system</location>
        <topology evidence="8">Single-pass membrane protein</topology>
    </subcellularLocation>
</comment>
<evidence type="ECO:0000313" key="14">
    <source>
        <dbReference type="Ensembl" id="ENSNMLP00000036833.1"/>
    </source>
</evidence>
<evidence type="ECO:0000313" key="15">
    <source>
        <dbReference type="Proteomes" id="UP000694523"/>
    </source>
</evidence>
<feature type="compositionally biased region" description="Basic residues" evidence="9">
    <location>
        <begin position="239"/>
        <end position="251"/>
    </location>
</feature>
<keyword evidence="6" id="KW-0143">Chaperone</keyword>
<dbReference type="Gene3D" id="1.10.287.110">
    <property type="entry name" value="DnaJ domain"/>
    <property type="match status" value="1"/>
</dbReference>
<keyword evidence="3" id="KW-0677">Repeat</keyword>
<dbReference type="InterPro" id="IPR001623">
    <property type="entry name" value="DnaJ_domain"/>
</dbReference>
<feature type="chain" id="PRO_5034215830" evidence="11">
    <location>
        <begin position="24"/>
        <end position="509"/>
    </location>
</feature>
<evidence type="ECO:0000256" key="10">
    <source>
        <dbReference type="SAM" id="Phobius"/>
    </source>
</evidence>
<evidence type="ECO:0000256" key="6">
    <source>
        <dbReference type="ARBA" id="ARBA00023186"/>
    </source>
</evidence>
<protein>
    <submittedName>
        <fullName evidence="14">DnaJ (Hsp40) homolog, subfamily C, member 1</fullName>
    </submittedName>
</protein>
<evidence type="ECO:0000259" key="12">
    <source>
        <dbReference type="PROSITE" id="PS50076"/>
    </source>
</evidence>
<evidence type="ECO:0000256" key="7">
    <source>
        <dbReference type="ARBA" id="ARBA00023242"/>
    </source>
</evidence>
<dbReference type="GO" id="GO:0012505">
    <property type="term" value="C:endomembrane system"/>
    <property type="evidence" value="ECO:0007669"/>
    <property type="project" value="UniProtKB-SubCell"/>
</dbReference>
<dbReference type="SUPFAM" id="SSF46689">
    <property type="entry name" value="Homeodomain-like"/>
    <property type="match status" value="2"/>
</dbReference>
<feature type="region of interest" description="Disordered" evidence="9">
    <location>
        <begin position="368"/>
        <end position="451"/>
    </location>
</feature>
<keyword evidence="5 10" id="KW-0472">Membrane</keyword>
<dbReference type="PROSITE" id="PS50090">
    <property type="entry name" value="MYB_LIKE"/>
    <property type="match status" value="2"/>
</dbReference>
<feature type="transmembrane region" description="Helical" evidence="10">
    <location>
        <begin position="130"/>
        <end position="151"/>
    </location>
</feature>
<dbReference type="SMART" id="SM00717">
    <property type="entry name" value="SANT"/>
    <property type="match status" value="2"/>
</dbReference>
<feature type="domain" description="J" evidence="12">
    <location>
        <begin position="41"/>
        <end position="105"/>
    </location>
</feature>
<evidence type="ECO:0000256" key="11">
    <source>
        <dbReference type="SAM" id="SignalP"/>
    </source>
</evidence>
<keyword evidence="2 11" id="KW-0732">Signal</keyword>
<evidence type="ECO:0000256" key="3">
    <source>
        <dbReference type="ARBA" id="ARBA00022737"/>
    </source>
</evidence>
<feature type="domain" description="Myb-like" evidence="13">
    <location>
        <begin position="301"/>
        <end position="354"/>
    </location>
</feature>
<reference evidence="14" key="2">
    <citation type="submission" date="2025-09" db="UniProtKB">
        <authorList>
            <consortium name="Ensembl"/>
        </authorList>
    </citation>
    <scope>IDENTIFICATION</scope>
</reference>
<feature type="region of interest" description="Disordered" evidence="9">
    <location>
        <begin position="228"/>
        <end position="259"/>
    </location>
</feature>
<evidence type="ECO:0000256" key="8">
    <source>
        <dbReference type="ARBA" id="ARBA00037847"/>
    </source>
</evidence>
<evidence type="ECO:0000256" key="9">
    <source>
        <dbReference type="SAM" id="MobiDB-lite"/>
    </source>
</evidence>
<dbReference type="Pfam" id="PF00226">
    <property type="entry name" value="DnaJ"/>
    <property type="match status" value="1"/>
</dbReference>
<dbReference type="SUPFAM" id="SSF46565">
    <property type="entry name" value="Chaperone J-domain"/>
    <property type="match status" value="1"/>
</dbReference>
<evidence type="ECO:0000259" key="13">
    <source>
        <dbReference type="PROSITE" id="PS50090"/>
    </source>
</evidence>
<evidence type="ECO:0000256" key="1">
    <source>
        <dbReference type="ARBA" id="ARBA00022692"/>
    </source>
</evidence>
<dbReference type="InterPro" id="IPR009057">
    <property type="entry name" value="Homeodomain-like_sf"/>
</dbReference>
<evidence type="ECO:0000256" key="5">
    <source>
        <dbReference type="ARBA" id="ARBA00023136"/>
    </source>
</evidence>
<dbReference type="PROSITE" id="PS00636">
    <property type="entry name" value="DNAJ_1"/>
    <property type="match status" value="1"/>
</dbReference>
<dbReference type="FunFam" id="1.10.10.60:FF:000180">
    <property type="entry name" value="DnaJ (Hsp40) homolog, subfamily C, member 2"/>
    <property type="match status" value="1"/>
</dbReference>
<dbReference type="CDD" id="cd00167">
    <property type="entry name" value="SANT"/>
    <property type="match status" value="1"/>
</dbReference>
<accession>A0A8C6UIZ2</accession>
<dbReference type="CDD" id="cd06257">
    <property type="entry name" value="DnaJ"/>
    <property type="match status" value="1"/>
</dbReference>
<dbReference type="PANTHER" id="PTHR44653">
    <property type="entry name" value="DNAJ HOMOLOG SUBFAMILY C MEMBER 1"/>
    <property type="match status" value="1"/>
</dbReference>
<dbReference type="InterPro" id="IPR036869">
    <property type="entry name" value="J_dom_sf"/>
</dbReference>
<dbReference type="SMART" id="SM00271">
    <property type="entry name" value="DnaJ"/>
    <property type="match status" value="1"/>
</dbReference>
<feature type="compositionally biased region" description="Basic and acidic residues" evidence="9">
    <location>
        <begin position="419"/>
        <end position="431"/>
    </location>
</feature>
<dbReference type="Gene3D" id="1.10.10.60">
    <property type="entry name" value="Homeodomain-like"/>
    <property type="match status" value="2"/>
</dbReference>
<feature type="region of interest" description="Disordered" evidence="9">
    <location>
        <begin position="163"/>
        <end position="183"/>
    </location>
</feature>
<dbReference type="Pfam" id="PF23082">
    <property type="entry name" value="Myb_DNA-binding_2"/>
    <property type="match status" value="2"/>
</dbReference>
<dbReference type="PROSITE" id="PS50076">
    <property type="entry name" value="DNAJ_2"/>
    <property type="match status" value="1"/>
</dbReference>
<feature type="compositionally biased region" description="Basic and acidic residues" evidence="9">
    <location>
        <begin position="172"/>
        <end position="183"/>
    </location>
</feature>
<reference evidence="14" key="1">
    <citation type="submission" date="2025-08" db="UniProtKB">
        <authorList>
            <consortium name="Ensembl"/>
        </authorList>
    </citation>
    <scope>IDENTIFICATION</scope>
</reference>
<keyword evidence="7" id="KW-0539">Nucleus</keyword>
<dbReference type="PRINTS" id="PR00625">
    <property type="entry name" value="JDOMAIN"/>
</dbReference>